<dbReference type="KEGG" id="chig:CH63R_03632"/>
<dbReference type="AlphaFoldDB" id="A0A1B7YH02"/>
<dbReference type="PANTHER" id="PTHR23022:SF119">
    <property type="entry name" value="TC1-LIKE TRANSPOSASE DDE DOMAIN-CONTAINING PROTEIN"/>
    <property type="match status" value="1"/>
</dbReference>
<proteinExistence type="predicted"/>
<feature type="domain" description="Tc1-like transposase DDE" evidence="2">
    <location>
        <begin position="243"/>
        <end position="315"/>
    </location>
</feature>
<comment type="caution">
    <text evidence="3">The sequence shown here is derived from an EMBL/GenBank/DDBJ whole genome shotgun (WGS) entry which is preliminary data.</text>
</comment>
<evidence type="ECO:0000259" key="1">
    <source>
        <dbReference type="Pfam" id="PF01498"/>
    </source>
</evidence>
<dbReference type="InterPro" id="IPR036397">
    <property type="entry name" value="RNaseH_sf"/>
</dbReference>
<gene>
    <name evidence="3" type="ORF">CH63R_03632</name>
</gene>
<feature type="domain" description="Transposase Tc1-like" evidence="1">
    <location>
        <begin position="116"/>
        <end position="153"/>
    </location>
</feature>
<dbReference type="InterPro" id="IPR052338">
    <property type="entry name" value="Transposase_5"/>
</dbReference>
<protein>
    <recommendedName>
        <fullName evidence="5">Transposase</fullName>
    </recommendedName>
</protein>
<dbReference type="InterPro" id="IPR038717">
    <property type="entry name" value="Tc1-like_DDE_dom"/>
</dbReference>
<sequence length="367" mass="42096">MDLSISKGSSFGRPVDCHTKQLTDPDRVRIRTLFFDAHLNRQEISRLTGFTISQVKQALRSSAAAAQPRSGRPPALSHEQEEDLVEYVTSSQQGRLASFLQLSVVLFNGAYGEDAIRSTLRRLGYRRYVARQKPLLSEATREKRLAWALAHVKWPLEEWKRVIWTDETWVLGGNYRKVNVTRKPEEELDPTCIIQRPKRKQGWMFWGSFAGSMKGPGTVWDMKSWGTITVKSYQQHIVPLIHRFISLLESRLEGRLESRRIVLMQDGGAPSHSVASTLEELASRGIEFIDFPPCSPDLNPIEPCWCWMKEYIQHHFGHRQQPSRQTLYSWVQEAWDALPEEYCGQLLESMGQRCQAVIEANGGHTSF</sequence>
<dbReference type="Pfam" id="PF01498">
    <property type="entry name" value="HTH_Tnp_Tc3_2"/>
    <property type="match status" value="1"/>
</dbReference>
<dbReference type="EMBL" id="LTAN01000003">
    <property type="protein sequence ID" value="OBR11336.1"/>
    <property type="molecule type" value="Genomic_DNA"/>
</dbReference>
<dbReference type="GO" id="GO:0015074">
    <property type="term" value="P:DNA integration"/>
    <property type="evidence" value="ECO:0007669"/>
    <property type="project" value="InterPro"/>
</dbReference>
<dbReference type="GO" id="GO:0003677">
    <property type="term" value="F:DNA binding"/>
    <property type="evidence" value="ECO:0007669"/>
    <property type="project" value="InterPro"/>
</dbReference>
<name>A0A1B7YH02_COLHI</name>
<keyword evidence="4" id="KW-1185">Reference proteome</keyword>
<dbReference type="GeneID" id="28862714"/>
<dbReference type="OrthoDB" id="4843223at2759"/>
<organism evidence="3 4">
    <name type="scientific">Colletotrichum higginsianum (strain IMI 349063)</name>
    <name type="common">Crucifer anthracnose fungus</name>
    <dbReference type="NCBI Taxonomy" id="759273"/>
    <lineage>
        <taxon>Eukaryota</taxon>
        <taxon>Fungi</taxon>
        <taxon>Dikarya</taxon>
        <taxon>Ascomycota</taxon>
        <taxon>Pezizomycotina</taxon>
        <taxon>Sordariomycetes</taxon>
        <taxon>Hypocreomycetidae</taxon>
        <taxon>Glomerellales</taxon>
        <taxon>Glomerellaceae</taxon>
        <taxon>Colletotrichum</taxon>
        <taxon>Colletotrichum destructivum species complex</taxon>
    </lineage>
</organism>
<dbReference type="Proteomes" id="UP000092177">
    <property type="component" value="Chromosome 3"/>
</dbReference>
<evidence type="ECO:0000259" key="2">
    <source>
        <dbReference type="Pfam" id="PF13358"/>
    </source>
</evidence>
<dbReference type="VEuPathDB" id="FungiDB:CH63R_03632"/>
<accession>A0A1B7YH02</accession>
<dbReference type="PANTHER" id="PTHR23022">
    <property type="entry name" value="TRANSPOSABLE ELEMENT-RELATED"/>
    <property type="match status" value="1"/>
</dbReference>
<dbReference type="Pfam" id="PF13358">
    <property type="entry name" value="DDE_3"/>
    <property type="match status" value="1"/>
</dbReference>
<dbReference type="InterPro" id="IPR002492">
    <property type="entry name" value="Transposase_Tc1-like"/>
</dbReference>
<reference evidence="4" key="1">
    <citation type="journal article" date="2017" name="BMC Genomics">
        <title>Gapless genome assembly of Colletotrichum higginsianum reveals chromosome structure and association of transposable elements with secondary metabolite gene clusters.</title>
        <authorList>
            <person name="Dallery J.-F."/>
            <person name="Lapalu N."/>
            <person name="Zampounis A."/>
            <person name="Pigne S."/>
            <person name="Luyten I."/>
            <person name="Amselem J."/>
            <person name="Wittenberg A.H.J."/>
            <person name="Zhou S."/>
            <person name="de Queiroz M.V."/>
            <person name="Robin G.P."/>
            <person name="Auger A."/>
            <person name="Hainaut M."/>
            <person name="Henrissat B."/>
            <person name="Kim K.-T."/>
            <person name="Lee Y.-H."/>
            <person name="Lespinet O."/>
            <person name="Schwartz D.C."/>
            <person name="Thon M.R."/>
            <person name="O'Connell R.J."/>
        </authorList>
    </citation>
    <scope>NUCLEOTIDE SEQUENCE [LARGE SCALE GENOMIC DNA]</scope>
    <source>
        <strain evidence="4">IMI 349063</strain>
    </source>
</reference>
<evidence type="ECO:0000313" key="3">
    <source>
        <dbReference type="EMBL" id="OBR11336.1"/>
    </source>
</evidence>
<evidence type="ECO:0008006" key="5">
    <source>
        <dbReference type="Google" id="ProtNLM"/>
    </source>
</evidence>
<evidence type="ECO:0000313" key="4">
    <source>
        <dbReference type="Proteomes" id="UP000092177"/>
    </source>
</evidence>
<dbReference type="Gene3D" id="3.30.420.10">
    <property type="entry name" value="Ribonuclease H-like superfamily/Ribonuclease H"/>
    <property type="match status" value="1"/>
</dbReference>
<dbReference type="GO" id="GO:0006313">
    <property type="term" value="P:DNA transposition"/>
    <property type="evidence" value="ECO:0007669"/>
    <property type="project" value="InterPro"/>
</dbReference>
<dbReference type="RefSeq" id="XP_018159853.1">
    <property type="nucleotide sequence ID" value="XM_018298607.1"/>
</dbReference>